<proteinExistence type="predicted"/>
<comment type="caution">
    <text evidence="2">The sequence shown here is derived from an EMBL/GenBank/DDBJ whole genome shotgun (WGS) entry which is preliminary data.</text>
</comment>
<dbReference type="EMBL" id="JAQKAB010000004">
    <property type="protein sequence ID" value="MDA7026491.1"/>
    <property type="molecule type" value="Genomic_DNA"/>
</dbReference>
<dbReference type="Gene3D" id="3.30.70.100">
    <property type="match status" value="1"/>
</dbReference>
<sequence>MIILQAYMNVKPEKRQSFLAGIQTLLESSRKETGNTQYQLFENTENPNHFVMLEQWEDEKALLAHQQTEHFQSFIGSSTDALAEPLQIIRTEKGVNTYE</sequence>
<accession>A0ABT4X2M8</accession>
<gene>
    <name evidence="2" type="ORF">PJ311_07660</name>
</gene>
<dbReference type="GO" id="GO:0004497">
    <property type="term" value="F:monooxygenase activity"/>
    <property type="evidence" value="ECO:0007669"/>
    <property type="project" value="UniProtKB-KW"/>
</dbReference>
<dbReference type="InterPro" id="IPR011008">
    <property type="entry name" value="Dimeric_a/b-barrel"/>
</dbReference>
<dbReference type="Pfam" id="PF03992">
    <property type="entry name" value="ABM"/>
    <property type="match status" value="1"/>
</dbReference>
<dbReference type="PROSITE" id="PS51725">
    <property type="entry name" value="ABM"/>
    <property type="match status" value="1"/>
</dbReference>
<name>A0ABT4X2M8_9BACI</name>
<keyword evidence="2" id="KW-0560">Oxidoreductase</keyword>
<dbReference type="PANTHER" id="PTHR33336">
    <property type="entry name" value="QUINOL MONOOXYGENASE YGIN-RELATED"/>
    <property type="match status" value="1"/>
</dbReference>
<feature type="domain" description="ABM" evidence="1">
    <location>
        <begin position="2"/>
        <end position="93"/>
    </location>
</feature>
<reference evidence="2 3" key="1">
    <citation type="submission" date="2023-01" db="EMBL/GenBank/DDBJ databases">
        <title>Bacillus changyiensis sp. nov., isolated from a coastal deposit.</title>
        <authorList>
            <person name="Xiao G."/>
            <person name="Lai Q."/>
            <person name="Hu Z."/>
            <person name="Shao Z."/>
        </authorList>
    </citation>
    <scope>NUCLEOTIDE SEQUENCE [LARGE SCALE GENOMIC DNA]</scope>
    <source>
        <strain evidence="2 3">CLL-7-23</strain>
    </source>
</reference>
<evidence type="ECO:0000313" key="3">
    <source>
        <dbReference type="Proteomes" id="UP001211894"/>
    </source>
</evidence>
<dbReference type="Proteomes" id="UP001211894">
    <property type="component" value="Unassembled WGS sequence"/>
</dbReference>
<protein>
    <submittedName>
        <fullName evidence="2">Quinol monooxygenase</fullName>
    </submittedName>
</protein>
<keyword evidence="2" id="KW-0503">Monooxygenase</keyword>
<evidence type="ECO:0000259" key="1">
    <source>
        <dbReference type="PROSITE" id="PS51725"/>
    </source>
</evidence>
<dbReference type="InterPro" id="IPR007138">
    <property type="entry name" value="ABM_dom"/>
</dbReference>
<dbReference type="RefSeq" id="WP_271340348.1">
    <property type="nucleotide sequence ID" value="NZ_JAQKAB010000004.1"/>
</dbReference>
<keyword evidence="3" id="KW-1185">Reference proteome</keyword>
<evidence type="ECO:0000313" key="2">
    <source>
        <dbReference type="EMBL" id="MDA7026491.1"/>
    </source>
</evidence>
<dbReference type="PANTHER" id="PTHR33336:SF3">
    <property type="entry name" value="ABM DOMAIN-CONTAINING PROTEIN"/>
    <property type="match status" value="1"/>
</dbReference>
<organism evidence="2 3">
    <name type="scientific">Bacillus changyiensis</name>
    <dbReference type="NCBI Taxonomy" id="3004103"/>
    <lineage>
        <taxon>Bacteria</taxon>
        <taxon>Bacillati</taxon>
        <taxon>Bacillota</taxon>
        <taxon>Bacilli</taxon>
        <taxon>Bacillales</taxon>
        <taxon>Bacillaceae</taxon>
        <taxon>Bacillus</taxon>
    </lineage>
</organism>
<dbReference type="SUPFAM" id="SSF54909">
    <property type="entry name" value="Dimeric alpha+beta barrel"/>
    <property type="match status" value="1"/>
</dbReference>
<dbReference type="InterPro" id="IPR050744">
    <property type="entry name" value="AI-2_Isomerase_LsrG"/>
</dbReference>